<evidence type="ECO:0000313" key="2">
    <source>
        <dbReference type="Proteomes" id="UP000000390"/>
    </source>
</evidence>
<dbReference type="KEGG" id="hje:HacjB3_18818"/>
<geneLocation type="plasmid" evidence="1 2">
    <name>2</name>
</geneLocation>
<keyword evidence="1" id="KW-0614">Plasmid</keyword>
<organism evidence="1 2">
    <name type="scientific">Halalkalicoccus jeotgali (strain DSM 18796 / CECT 7217 / JCM 14584 / KCTC 4019 / B3)</name>
    <dbReference type="NCBI Taxonomy" id="795797"/>
    <lineage>
        <taxon>Archaea</taxon>
        <taxon>Methanobacteriati</taxon>
        <taxon>Methanobacteriota</taxon>
        <taxon>Stenosarchaea group</taxon>
        <taxon>Halobacteria</taxon>
        <taxon>Halobacteriales</taxon>
        <taxon>Halococcaceae</taxon>
        <taxon>Halalkalicoccus</taxon>
    </lineage>
</organism>
<reference evidence="1 2" key="1">
    <citation type="journal article" date="2010" name="J. Bacteriol.">
        <title>Complete genome sequence of Halalkalicoccus jeotgali B3(T), an extremely halophilic archaeon.</title>
        <authorList>
            <person name="Roh S.W."/>
            <person name="Nam Y.D."/>
            <person name="Nam S.H."/>
            <person name="Choi S.H."/>
            <person name="Park H.S."/>
            <person name="Bae J.W."/>
        </authorList>
    </citation>
    <scope>NUCLEOTIDE SEQUENCE [LARGE SCALE GENOMIC DNA]</scope>
    <source>
        <strain evidence="2">DSM 18796 / CECT 7217 / JCM 14584 / KCTC 4019 / B3</strain>
        <plasmid evidence="2">2</plasmid>
    </source>
</reference>
<dbReference type="HOGENOM" id="CLU_3130731_0_0_2"/>
<dbReference type="AlphaFoldDB" id="D8JCJ6"/>
<accession>D8JCJ6</accession>
<proteinExistence type="predicted"/>
<protein>
    <submittedName>
        <fullName evidence="1">Uncharacterized protein</fullName>
    </submittedName>
</protein>
<evidence type="ECO:0000313" key="1">
    <source>
        <dbReference type="EMBL" id="ADJ17103.1"/>
    </source>
</evidence>
<sequence length="49" mass="5779">MEEILLRDLILEIASVTTTENQSKTDGWRSYSEGYAVVRNLEFYERPRV</sequence>
<gene>
    <name evidence="1" type="ordered locus">HacjB3_18818</name>
</gene>
<name>D8JCJ6_HALJB</name>
<dbReference type="EMBL" id="CP002064">
    <property type="protein sequence ID" value="ADJ17103.1"/>
    <property type="molecule type" value="Genomic_DNA"/>
</dbReference>
<dbReference type="Proteomes" id="UP000000390">
    <property type="component" value="Plasmid 2"/>
</dbReference>